<proteinExistence type="predicted"/>
<dbReference type="Proteomes" id="UP000298471">
    <property type="component" value="Unassembled WGS sequence"/>
</dbReference>
<organism evidence="2 3">
    <name type="scientific">Hymenobacter metallicola</name>
    <dbReference type="NCBI Taxonomy" id="2563114"/>
    <lineage>
        <taxon>Bacteria</taxon>
        <taxon>Pseudomonadati</taxon>
        <taxon>Bacteroidota</taxon>
        <taxon>Cytophagia</taxon>
        <taxon>Cytophagales</taxon>
        <taxon>Hymenobacteraceae</taxon>
        <taxon>Hymenobacter</taxon>
    </lineage>
</organism>
<dbReference type="PANTHER" id="PTHR38339">
    <property type="entry name" value="TRANSGLUTAMINASE DOMAIN PROTEIN"/>
    <property type="match status" value="1"/>
</dbReference>
<dbReference type="SMART" id="SM00460">
    <property type="entry name" value="TGc"/>
    <property type="match status" value="1"/>
</dbReference>
<evidence type="ECO:0000313" key="2">
    <source>
        <dbReference type="EMBL" id="TGE27581.1"/>
    </source>
</evidence>
<protein>
    <submittedName>
        <fullName evidence="2">Transglutaminase domain-containing protein</fullName>
    </submittedName>
</protein>
<sequence length="387" mass="42976">MNSPRDSCVVVATRNAVPLCGGALQLLPAATSAASLPAHYTCLFAVPHFTSLPKAVSLLALAATLLSWNGKPTNVIPVHARTFAFEYTATVKDLPAQAQEADLWIPVPHSDKSQDIKDLSITSPYPYELLDAAHGNKVLHLRVTNPEPASFSVTMKFNATRREHKNPVLMPEAGGKKEKEATDPDMQRWLQADQLVPLDDKIRLWAQEVVAKAKAKTDLEKAQAIYNHVVSTVKYDKTGQGWGRGDIYYACDARRGNCTDFHAVFIGYCRAVGIPARFSIGFPLPTERGEGEVKGYHCWAEFYTKATGWVPVDASEAAKDPSRRNYFFGAHDENRVEFTRGRDLTLAPRQQGQTLNYFIYPYAEVDGKPFASVDKQFRYHDLTQGSK</sequence>
<dbReference type="AlphaFoldDB" id="A0A4Z0QEV9"/>
<dbReference type="PANTHER" id="PTHR38339:SF1">
    <property type="entry name" value="TRANSGLUTAMINASE-LIKE DOMAIN-CONTAINING PROTEIN"/>
    <property type="match status" value="1"/>
</dbReference>
<feature type="domain" description="Transglutaminase-like" evidence="1">
    <location>
        <begin position="250"/>
        <end position="316"/>
    </location>
</feature>
<evidence type="ECO:0000259" key="1">
    <source>
        <dbReference type="SMART" id="SM00460"/>
    </source>
</evidence>
<dbReference type="RefSeq" id="WP_135395676.1">
    <property type="nucleotide sequence ID" value="NZ_SRMB01000002.1"/>
</dbReference>
<evidence type="ECO:0000313" key="3">
    <source>
        <dbReference type="Proteomes" id="UP000298471"/>
    </source>
</evidence>
<dbReference type="InterPro" id="IPR002931">
    <property type="entry name" value="Transglutaminase-like"/>
</dbReference>
<reference evidence="2 3" key="1">
    <citation type="submission" date="2019-04" db="EMBL/GenBank/DDBJ databases">
        <authorList>
            <person name="Feng G."/>
            <person name="Zhang J."/>
            <person name="Zhu H."/>
        </authorList>
    </citation>
    <scope>NUCLEOTIDE SEQUENCE [LARGE SCALE GENOMIC DNA]</scope>
    <source>
        <strain evidence="2 3">9PBR-1</strain>
    </source>
</reference>
<comment type="caution">
    <text evidence="2">The sequence shown here is derived from an EMBL/GenBank/DDBJ whole genome shotgun (WGS) entry which is preliminary data.</text>
</comment>
<gene>
    <name evidence="2" type="ORF">E5K02_14515</name>
</gene>
<name>A0A4Z0QEV9_9BACT</name>
<dbReference type="OrthoDB" id="9804872at2"/>
<keyword evidence="3" id="KW-1185">Reference proteome</keyword>
<dbReference type="SUPFAM" id="SSF54001">
    <property type="entry name" value="Cysteine proteinases"/>
    <property type="match status" value="1"/>
</dbReference>
<dbReference type="InterPro" id="IPR038765">
    <property type="entry name" value="Papain-like_cys_pep_sf"/>
</dbReference>
<dbReference type="Pfam" id="PF01841">
    <property type="entry name" value="Transglut_core"/>
    <property type="match status" value="1"/>
</dbReference>
<dbReference type="Gene3D" id="3.10.620.30">
    <property type="match status" value="1"/>
</dbReference>
<dbReference type="EMBL" id="SRMB01000002">
    <property type="protein sequence ID" value="TGE27581.1"/>
    <property type="molecule type" value="Genomic_DNA"/>
</dbReference>
<accession>A0A4Z0QEV9</accession>